<proteinExistence type="predicted"/>
<dbReference type="Proteomes" id="UP000069030">
    <property type="component" value="Chromosome"/>
</dbReference>
<sequence>MRPITTVLLSFKLYVTCVVTLLGGVLTSMGQEILEDYSNFLALEKVELSSGEIRLHKTIKEVDSTVKGAEYINKHRLFWNYLVVNFSEPLEKNTFASNKEITLSQDSVLSMMVSDTIFSPLVKKYNAQVIKKNSKKDTISMDEVLNVAVKFFSIENITPKGEYTARVCVGLNSIKNTEAIRMPFVEAFAFNAIMKNLRNEQYDVYNYFIDSIRGIYKLNLGIDKEERLLRAQGALFIQMLQSDKLKELLEDEYDLNKEVLPFVLSS</sequence>
<dbReference type="AlphaFoldDB" id="A0A0S7E9V7"/>
<evidence type="ECO:0000313" key="1">
    <source>
        <dbReference type="EMBL" id="ALU25929.1"/>
    </source>
</evidence>
<protein>
    <submittedName>
        <fullName evidence="1">Uncharacterized protein</fullName>
    </submittedName>
</protein>
<dbReference type="KEGG" id="mod:AS202_07145"/>
<name>A0A0S7E9V7_9FLAO</name>
<dbReference type="RefSeq" id="WP_006257578.1">
    <property type="nucleotide sequence ID" value="NZ_BCMQ01000001.1"/>
</dbReference>
<reference evidence="1 2" key="1">
    <citation type="journal article" date="2016" name="J. Zhejiang Univ. Sci. B">
        <title>Antibiotic resistance mechanisms of Myroides sp.</title>
        <authorList>
            <person name="Hu S."/>
            <person name="Yuan S."/>
            <person name="Qu H."/>
            <person name="Jiang T."/>
            <person name="Zhou Y."/>
            <person name="Wang M."/>
            <person name="Ming D."/>
        </authorList>
    </citation>
    <scope>NUCLEOTIDE SEQUENCE [LARGE SCALE GENOMIC DNA]</scope>
    <source>
        <strain evidence="1 2">PR63039</strain>
    </source>
</reference>
<dbReference type="eggNOG" id="ENOG50348H2">
    <property type="taxonomic scope" value="Bacteria"/>
</dbReference>
<evidence type="ECO:0000313" key="2">
    <source>
        <dbReference type="Proteomes" id="UP000069030"/>
    </source>
</evidence>
<accession>A0A0S7E9V7</accession>
<gene>
    <name evidence="1" type="ORF">AS202_07145</name>
</gene>
<organism evidence="1 2">
    <name type="scientific">Myroides odoratimimus</name>
    <dbReference type="NCBI Taxonomy" id="76832"/>
    <lineage>
        <taxon>Bacteria</taxon>
        <taxon>Pseudomonadati</taxon>
        <taxon>Bacteroidota</taxon>
        <taxon>Flavobacteriia</taxon>
        <taxon>Flavobacteriales</taxon>
        <taxon>Flavobacteriaceae</taxon>
        <taxon>Myroides</taxon>
    </lineage>
</organism>
<dbReference type="EMBL" id="CP013690">
    <property type="protein sequence ID" value="ALU25929.1"/>
    <property type="molecule type" value="Genomic_DNA"/>
</dbReference>